<comment type="caution">
    <text evidence="2">The sequence shown here is derived from an EMBL/GenBank/DDBJ whole genome shotgun (WGS) entry which is preliminary data.</text>
</comment>
<gene>
    <name evidence="2" type="ORF">MEUPH1_LOCUS11463</name>
</gene>
<dbReference type="Proteomes" id="UP001160148">
    <property type="component" value="Unassembled WGS sequence"/>
</dbReference>
<dbReference type="AlphaFoldDB" id="A0AAV0WIW1"/>
<proteinExistence type="predicted"/>
<evidence type="ECO:0000256" key="1">
    <source>
        <dbReference type="SAM" id="MobiDB-lite"/>
    </source>
</evidence>
<name>A0AAV0WIW1_9HEMI</name>
<feature type="compositionally biased region" description="Polar residues" evidence="1">
    <location>
        <begin position="75"/>
        <end position="92"/>
    </location>
</feature>
<dbReference type="EMBL" id="CARXXK010000002">
    <property type="protein sequence ID" value="CAI6355633.1"/>
    <property type="molecule type" value="Genomic_DNA"/>
</dbReference>
<reference evidence="2 3" key="1">
    <citation type="submission" date="2023-01" db="EMBL/GenBank/DDBJ databases">
        <authorList>
            <person name="Whitehead M."/>
        </authorList>
    </citation>
    <scope>NUCLEOTIDE SEQUENCE [LARGE SCALE GENOMIC DNA]</scope>
</reference>
<feature type="region of interest" description="Disordered" evidence="1">
    <location>
        <begin position="70"/>
        <end position="97"/>
    </location>
</feature>
<feature type="compositionally biased region" description="Basic and acidic residues" evidence="1">
    <location>
        <begin position="1"/>
        <end position="23"/>
    </location>
</feature>
<organism evidence="2 3">
    <name type="scientific">Macrosiphum euphorbiae</name>
    <name type="common">potato aphid</name>
    <dbReference type="NCBI Taxonomy" id="13131"/>
    <lineage>
        <taxon>Eukaryota</taxon>
        <taxon>Metazoa</taxon>
        <taxon>Ecdysozoa</taxon>
        <taxon>Arthropoda</taxon>
        <taxon>Hexapoda</taxon>
        <taxon>Insecta</taxon>
        <taxon>Pterygota</taxon>
        <taxon>Neoptera</taxon>
        <taxon>Paraneoptera</taxon>
        <taxon>Hemiptera</taxon>
        <taxon>Sternorrhyncha</taxon>
        <taxon>Aphidomorpha</taxon>
        <taxon>Aphidoidea</taxon>
        <taxon>Aphididae</taxon>
        <taxon>Macrosiphini</taxon>
        <taxon>Macrosiphum</taxon>
    </lineage>
</organism>
<protein>
    <submittedName>
        <fullName evidence="2">Uncharacterized protein</fullName>
    </submittedName>
</protein>
<feature type="region of interest" description="Disordered" evidence="1">
    <location>
        <begin position="1"/>
        <end position="33"/>
    </location>
</feature>
<accession>A0AAV0WIW1</accession>
<evidence type="ECO:0000313" key="3">
    <source>
        <dbReference type="Proteomes" id="UP001160148"/>
    </source>
</evidence>
<keyword evidence="3" id="KW-1185">Reference proteome</keyword>
<sequence>MDPDSVKHSTAETDNQRMRELMDRTPSTRHSLKTDCKIDGRKTANHNMNSECDNIVSTPGGSDLQESLVAGGCGSNTRSNEAGLLPSSSGNHNIRMRGCQAWPQLL</sequence>
<evidence type="ECO:0000313" key="2">
    <source>
        <dbReference type="EMBL" id="CAI6355633.1"/>
    </source>
</evidence>